<dbReference type="GO" id="GO:0003697">
    <property type="term" value="F:single-stranded DNA binding"/>
    <property type="evidence" value="ECO:0007669"/>
    <property type="project" value="InterPro"/>
</dbReference>
<sequence>MCGRYAITLPPDAMRDLFGYPEQPNFPPRYNVAPTQPVPIIRKEQDGQRHFQLVRWGLVPDWAKEVGTRPLFNARGETVAEKPAFRSAFRRRRCLIPADGFYEWKTSPPYAKQPYLIRRNDHAPLAFAGIWEHWQAPDGSELESCSIITTEANATLAPIHHRMPVILEEGAWETWLDTTETLTRDAQALIAPSPDDMLEAVPVSRRVNAVANDDEALMAEVAPAEEPKREKKTPPKSKDKDDGQMSLL</sequence>
<evidence type="ECO:0000256" key="3">
    <source>
        <dbReference type="ARBA" id="ARBA00022763"/>
    </source>
</evidence>
<feature type="region of interest" description="Disordered" evidence="9">
    <location>
        <begin position="214"/>
        <end position="248"/>
    </location>
</feature>
<evidence type="ECO:0000313" key="11">
    <source>
        <dbReference type="Proteomes" id="UP000470384"/>
    </source>
</evidence>
<evidence type="ECO:0000256" key="2">
    <source>
        <dbReference type="ARBA" id="ARBA00022670"/>
    </source>
</evidence>
<keyword evidence="3" id="KW-0227">DNA damage</keyword>
<evidence type="ECO:0000256" key="1">
    <source>
        <dbReference type="ARBA" id="ARBA00008136"/>
    </source>
</evidence>
<keyword evidence="7" id="KW-0456">Lyase</keyword>
<reference evidence="10 11" key="1">
    <citation type="journal article" date="2016" name="Int. J. Syst. Evol. Microbiol.">
        <title>Pyruvatibacter mobilis gen. nov., sp. nov., a marine bacterium from the culture broth of Picochlorum sp. 122.</title>
        <authorList>
            <person name="Wang G."/>
            <person name="Tang M."/>
            <person name="Wu H."/>
            <person name="Dai S."/>
            <person name="Li T."/>
            <person name="Chen C."/>
            <person name="He H."/>
            <person name="Fan J."/>
            <person name="Xiang W."/>
            <person name="Li X."/>
        </authorList>
    </citation>
    <scope>NUCLEOTIDE SEQUENCE [LARGE SCALE GENOMIC DNA]</scope>
    <source>
        <strain evidence="10 11">GYP-11</strain>
    </source>
</reference>
<keyword evidence="5" id="KW-0190">Covalent protein-DNA linkage</keyword>
<dbReference type="OrthoDB" id="9782620at2"/>
<dbReference type="InterPro" id="IPR036590">
    <property type="entry name" value="SRAP-like"/>
</dbReference>
<proteinExistence type="inferred from homology"/>
<protein>
    <recommendedName>
        <fullName evidence="8">Abasic site processing protein</fullName>
        <ecNumber evidence="8">3.4.-.-</ecNumber>
    </recommendedName>
</protein>
<evidence type="ECO:0000256" key="4">
    <source>
        <dbReference type="ARBA" id="ARBA00022801"/>
    </source>
</evidence>
<comment type="similarity">
    <text evidence="1 8">Belongs to the SOS response-associated peptidase family.</text>
</comment>
<keyword evidence="6" id="KW-0238">DNA-binding</keyword>
<keyword evidence="11" id="KW-1185">Reference proteome</keyword>
<name>A0A845QC50_9HYPH</name>
<dbReference type="GO" id="GO:0106300">
    <property type="term" value="P:protein-DNA covalent cross-linking repair"/>
    <property type="evidence" value="ECO:0007669"/>
    <property type="project" value="InterPro"/>
</dbReference>
<evidence type="ECO:0000256" key="7">
    <source>
        <dbReference type="ARBA" id="ARBA00023239"/>
    </source>
</evidence>
<dbReference type="AlphaFoldDB" id="A0A845QC50"/>
<keyword evidence="4 8" id="KW-0378">Hydrolase</keyword>
<dbReference type="EMBL" id="WXYQ01000007">
    <property type="protein sequence ID" value="NBG96172.1"/>
    <property type="molecule type" value="Genomic_DNA"/>
</dbReference>
<feature type="compositionally biased region" description="Basic and acidic residues" evidence="9">
    <location>
        <begin position="225"/>
        <end position="248"/>
    </location>
</feature>
<gene>
    <name evidence="10" type="ORF">GTQ45_10550</name>
</gene>
<dbReference type="InterPro" id="IPR003738">
    <property type="entry name" value="SRAP"/>
</dbReference>
<accession>A0A845QC50</accession>
<dbReference type="GO" id="GO:0006508">
    <property type="term" value="P:proteolysis"/>
    <property type="evidence" value="ECO:0007669"/>
    <property type="project" value="UniProtKB-KW"/>
</dbReference>
<evidence type="ECO:0000256" key="5">
    <source>
        <dbReference type="ARBA" id="ARBA00023124"/>
    </source>
</evidence>
<evidence type="ECO:0000256" key="9">
    <source>
        <dbReference type="SAM" id="MobiDB-lite"/>
    </source>
</evidence>
<comment type="caution">
    <text evidence="10">The sequence shown here is derived from an EMBL/GenBank/DDBJ whole genome shotgun (WGS) entry which is preliminary data.</text>
</comment>
<dbReference type="EC" id="3.4.-.-" evidence="8"/>
<dbReference type="Pfam" id="PF02586">
    <property type="entry name" value="SRAP"/>
    <property type="match status" value="1"/>
</dbReference>
<evidence type="ECO:0000256" key="6">
    <source>
        <dbReference type="ARBA" id="ARBA00023125"/>
    </source>
</evidence>
<dbReference type="Proteomes" id="UP000470384">
    <property type="component" value="Unassembled WGS sequence"/>
</dbReference>
<organism evidence="10 11">
    <name type="scientific">Pyruvatibacter mobilis</name>
    <dbReference type="NCBI Taxonomy" id="1712261"/>
    <lineage>
        <taxon>Bacteria</taxon>
        <taxon>Pseudomonadati</taxon>
        <taxon>Pseudomonadota</taxon>
        <taxon>Alphaproteobacteria</taxon>
        <taxon>Hyphomicrobiales</taxon>
        <taxon>Parvibaculaceae</taxon>
        <taxon>Pyruvatibacter</taxon>
    </lineage>
</organism>
<dbReference type="PANTHER" id="PTHR13604:SF0">
    <property type="entry name" value="ABASIC SITE PROCESSING PROTEIN HMCES"/>
    <property type="match status" value="1"/>
</dbReference>
<dbReference type="RefSeq" id="WP_160588224.1">
    <property type="nucleotide sequence ID" value="NZ_BMHN01000001.1"/>
</dbReference>
<dbReference type="PANTHER" id="PTHR13604">
    <property type="entry name" value="DC12-RELATED"/>
    <property type="match status" value="1"/>
</dbReference>
<dbReference type="GO" id="GO:0008233">
    <property type="term" value="F:peptidase activity"/>
    <property type="evidence" value="ECO:0007669"/>
    <property type="project" value="UniProtKB-KW"/>
</dbReference>
<evidence type="ECO:0000313" key="10">
    <source>
        <dbReference type="EMBL" id="NBG96172.1"/>
    </source>
</evidence>
<evidence type="ECO:0000256" key="8">
    <source>
        <dbReference type="RuleBase" id="RU364100"/>
    </source>
</evidence>
<dbReference type="GO" id="GO:0016829">
    <property type="term" value="F:lyase activity"/>
    <property type="evidence" value="ECO:0007669"/>
    <property type="project" value="UniProtKB-KW"/>
</dbReference>
<keyword evidence="2 8" id="KW-0645">Protease</keyword>
<dbReference type="Gene3D" id="3.90.1680.10">
    <property type="entry name" value="SOS response associated peptidase-like"/>
    <property type="match status" value="1"/>
</dbReference>
<dbReference type="GeneID" id="300655320"/>
<dbReference type="SUPFAM" id="SSF143081">
    <property type="entry name" value="BB1717-like"/>
    <property type="match status" value="1"/>
</dbReference>